<evidence type="ECO:0000256" key="7">
    <source>
        <dbReference type="ARBA" id="ARBA00047715"/>
    </source>
</evidence>
<dbReference type="EMBL" id="CBTK010000257">
    <property type="protein sequence ID" value="CDH46345.1"/>
    <property type="molecule type" value="Genomic_DNA"/>
</dbReference>
<feature type="binding site" evidence="8">
    <location>
        <position position="178"/>
    </location>
    <ligand>
        <name>pyridoxal 5'-phosphate</name>
        <dbReference type="ChEBI" id="CHEBI:597326"/>
    </ligand>
</feature>
<feature type="modified residue" description="N6-(pyridoxal phosphate)lysine" evidence="8 9">
    <location>
        <position position="238"/>
    </location>
</feature>
<evidence type="ECO:0000256" key="6">
    <source>
        <dbReference type="ARBA" id="ARBA00022898"/>
    </source>
</evidence>
<comment type="cofactor">
    <cofactor evidence="1 8 9">
        <name>pyridoxal 5'-phosphate</name>
        <dbReference type="ChEBI" id="CHEBI:597326"/>
    </cofactor>
</comment>
<dbReference type="Proteomes" id="UP000019184">
    <property type="component" value="Unassembled WGS sequence"/>
</dbReference>
<dbReference type="InterPro" id="IPR015424">
    <property type="entry name" value="PyrdxlP-dep_Trfase"/>
</dbReference>
<dbReference type="GO" id="GO:0008710">
    <property type="term" value="F:8-amino-7-oxononanoate synthase activity"/>
    <property type="evidence" value="ECO:0007669"/>
    <property type="project" value="UniProtKB-UniRule"/>
</dbReference>
<feature type="binding site" evidence="8">
    <location>
        <begin position="107"/>
        <end position="108"/>
    </location>
    <ligand>
        <name>pyridoxal 5'-phosphate</name>
        <dbReference type="ChEBI" id="CHEBI:597326"/>
    </ligand>
</feature>
<dbReference type="PANTHER" id="PTHR13693">
    <property type="entry name" value="CLASS II AMINOTRANSFERASE/8-AMINO-7-OXONONANOATE SYNTHASE"/>
    <property type="match status" value="1"/>
</dbReference>
<evidence type="ECO:0000256" key="8">
    <source>
        <dbReference type="HAMAP-Rule" id="MF_01693"/>
    </source>
</evidence>
<comment type="subunit">
    <text evidence="3 8">Homodimer.</text>
</comment>
<dbReference type="InterPro" id="IPR004839">
    <property type="entry name" value="Aminotransferase_I/II_large"/>
</dbReference>
<evidence type="ECO:0000256" key="5">
    <source>
        <dbReference type="ARBA" id="ARBA00022756"/>
    </source>
</evidence>
<organism evidence="11 12">
    <name type="scientific">Candidatus Contendobacter odensis Run_B_J11</name>
    <dbReference type="NCBI Taxonomy" id="1400861"/>
    <lineage>
        <taxon>Bacteria</taxon>
        <taxon>Pseudomonadati</taxon>
        <taxon>Pseudomonadota</taxon>
        <taxon>Gammaproteobacteria</taxon>
        <taxon>Candidatus Competibacteraceae</taxon>
        <taxon>Candidatus Contendibacter</taxon>
    </lineage>
</organism>
<comment type="similarity">
    <text evidence="8">Belongs to the class-II pyridoxal-phosphate-dependent aminotransferase family. BioF subfamily.</text>
</comment>
<keyword evidence="12" id="KW-1185">Reference proteome</keyword>
<dbReference type="OrthoDB" id="9807157at2"/>
<reference evidence="11 12" key="1">
    <citation type="journal article" date="2014" name="ISME J.">
        <title>Candidatus Competibacter-lineage genomes retrieved from metagenomes reveal functional metabolic diversity.</title>
        <authorList>
            <person name="McIlroy S.J."/>
            <person name="Albertsen M."/>
            <person name="Andresen E.K."/>
            <person name="Saunders A.M."/>
            <person name="Kristiansen R."/>
            <person name="Stokholm-Bjerregaard M."/>
            <person name="Nielsen K.L."/>
            <person name="Nielsen P.H."/>
        </authorList>
    </citation>
    <scope>NUCLEOTIDE SEQUENCE [LARGE SCALE GENOMIC DNA]</scope>
    <source>
        <strain evidence="11 12">Run_B_J11</strain>
    </source>
</reference>
<dbReference type="InterPro" id="IPR015422">
    <property type="entry name" value="PyrdxlP-dep_Trfase_small"/>
</dbReference>
<evidence type="ECO:0000256" key="9">
    <source>
        <dbReference type="PIRSR" id="PIRSR604723-51"/>
    </source>
</evidence>
<dbReference type="GO" id="GO:0030170">
    <property type="term" value="F:pyridoxal phosphate binding"/>
    <property type="evidence" value="ECO:0007669"/>
    <property type="project" value="UniProtKB-UniRule"/>
</dbReference>
<evidence type="ECO:0000256" key="2">
    <source>
        <dbReference type="ARBA" id="ARBA00004746"/>
    </source>
</evidence>
<feature type="binding site" evidence="8">
    <location>
        <position position="206"/>
    </location>
    <ligand>
        <name>pyridoxal 5'-phosphate</name>
        <dbReference type="ChEBI" id="CHEBI:597326"/>
    </ligand>
</feature>
<name>A0A7U7GDE2_9GAMM</name>
<dbReference type="Gene3D" id="3.40.640.10">
    <property type="entry name" value="Type I PLP-dependent aspartate aminotransferase-like (Major domain)"/>
    <property type="match status" value="1"/>
</dbReference>
<keyword evidence="5 8" id="KW-0093">Biotin biosynthesis</keyword>
<dbReference type="InterPro" id="IPR022834">
    <property type="entry name" value="AONS_Proteobacteria"/>
</dbReference>
<keyword evidence="6 8" id="KW-0663">Pyridoxal phosphate</keyword>
<evidence type="ECO:0000256" key="1">
    <source>
        <dbReference type="ARBA" id="ARBA00001933"/>
    </source>
</evidence>
<evidence type="ECO:0000256" key="3">
    <source>
        <dbReference type="ARBA" id="ARBA00011738"/>
    </source>
</evidence>
<dbReference type="Gene3D" id="3.90.1150.10">
    <property type="entry name" value="Aspartate Aminotransferase, domain 1"/>
    <property type="match status" value="1"/>
</dbReference>
<dbReference type="CDD" id="cd06454">
    <property type="entry name" value="KBL_like"/>
    <property type="match status" value="1"/>
</dbReference>
<dbReference type="UniPathway" id="UPA00078"/>
<proteinExistence type="inferred from homology"/>
<evidence type="ECO:0000313" key="12">
    <source>
        <dbReference type="Proteomes" id="UP000019184"/>
    </source>
</evidence>
<comment type="pathway">
    <text evidence="2 8">Cofactor biosynthesis; biotin biosynthesis.</text>
</comment>
<feature type="binding site" evidence="8">
    <location>
        <position position="352"/>
    </location>
    <ligand>
        <name>substrate</name>
    </ligand>
</feature>
<feature type="binding site" evidence="8">
    <location>
        <position position="235"/>
    </location>
    <ligand>
        <name>pyridoxal 5'-phosphate</name>
        <dbReference type="ChEBI" id="CHEBI:597326"/>
    </ligand>
</feature>
<dbReference type="InterPro" id="IPR004723">
    <property type="entry name" value="AONS_Archaea/Proteobacteria"/>
</dbReference>
<feature type="binding site" evidence="8">
    <location>
        <position position="20"/>
    </location>
    <ligand>
        <name>substrate</name>
    </ligand>
</feature>
<comment type="catalytic activity">
    <reaction evidence="7 8">
        <text>6-carboxyhexanoyl-[ACP] + L-alanine + H(+) = (8S)-8-amino-7-oxononanoate + holo-[ACP] + CO2</text>
        <dbReference type="Rhea" id="RHEA:42288"/>
        <dbReference type="Rhea" id="RHEA-COMP:9685"/>
        <dbReference type="Rhea" id="RHEA-COMP:9955"/>
        <dbReference type="ChEBI" id="CHEBI:15378"/>
        <dbReference type="ChEBI" id="CHEBI:16526"/>
        <dbReference type="ChEBI" id="CHEBI:57972"/>
        <dbReference type="ChEBI" id="CHEBI:64479"/>
        <dbReference type="ChEBI" id="CHEBI:78846"/>
        <dbReference type="ChEBI" id="CHEBI:149468"/>
        <dbReference type="EC" id="2.3.1.47"/>
    </reaction>
</comment>
<gene>
    <name evidence="8 11" type="primary">bioF</name>
    <name evidence="11" type="ORF">BN874_420058</name>
</gene>
<sequence length="389" mass="42249">MIWDELDPSMAQLAAEGLLRRRRTLEAPCGPEAVVEGRRVIAFCSNDYLGLANHPSIVAAAQQAAGRWGVGSGASHVVSGHLWPHAELEERLAAFVGREQALYFTTGYMANLAIVPTLMDRNDAIFADKLNHASLIDAARLARAEHVRYPHGDVDTLAHRLEQSRARRKLILTDAVFSMDGDLAPLPELFALAERFDAWLVVDDAHGFGVLGPGGRGSLAHFDLPPSPRLILMGTLGKAAGVSGAFVAGDRCVIDWLMQRARPYIFTTASSPMIPVALLASLELMVNGDERRAHLQQLIVRLRAGLDGLPWRLLPSPTAIQPLLIGENEAAVQLAERLFVRGLWVPAIRPPTVPMGTARLRISLSAAHSEEQIDTLMGVLRECANDGYA</sequence>
<dbReference type="EC" id="2.3.1.47" evidence="8"/>
<dbReference type="PANTHER" id="PTHR13693:SF100">
    <property type="entry name" value="8-AMINO-7-OXONONANOATE SYNTHASE"/>
    <property type="match status" value="1"/>
</dbReference>
<feature type="domain" description="Aminotransferase class I/classII large" evidence="10">
    <location>
        <begin position="39"/>
        <end position="378"/>
    </location>
</feature>
<dbReference type="NCBIfam" id="TIGR00858">
    <property type="entry name" value="bioF"/>
    <property type="match status" value="1"/>
</dbReference>
<dbReference type="AlphaFoldDB" id="A0A7U7GDE2"/>
<dbReference type="SUPFAM" id="SSF53383">
    <property type="entry name" value="PLP-dependent transferases"/>
    <property type="match status" value="1"/>
</dbReference>
<protein>
    <recommendedName>
        <fullName evidence="8">8-amino-7-oxononanoate synthase</fullName>
        <shortName evidence="8">AONS</shortName>
        <ecNumber evidence="8">2.3.1.47</ecNumber>
    </recommendedName>
    <alternativeName>
        <fullName evidence="8">7-keto-8-amino-pelargonic acid synthase</fullName>
        <shortName evidence="8">7-KAP synthase</shortName>
        <shortName evidence="8">KAPA synthase</shortName>
    </alternativeName>
    <alternativeName>
        <fullName evidence="8">8-amino-7-ketopelargonate synthase</fullName>
    </alternativeName>
</protein>
<dbReference type="InterPro" id="IPR015421">
    <property type="entry name" value="PyrdxlP-dep_Trfase_major"/>
</dbReference>
<evidence type="ECO:0000313" key="11">
    <source>
        <dbReference type="EMBL" id="CDH46345.1"/>
    </source>
</evidence>
<keyword evidence="11" id="KW-0012">Acyltransferase</keyword>
<comment type="caution">
    <text evidence="11">The sequence shown here is derived from an EMBL/GenBank/DDBJ whole genome shotgun (WGS) entry which is preliminary data.</text>
</comment>
<feature type="binding site" evidence="8">
    <location>
        <position position="132"/>
    </location>
    <ligand>
        <name>substrate</name>
    </ligand>
</feature>
<evidence type="ECO:0000259" key="10">
    <source>
        <dbReference type="Pfam" id="PF00155"/>
    </source>
</evidence>
<dbReference type="InterPro" id="IPR050087">
    <property type="entry name" value="AON_synthase_class-II"/>
</dbReference>
<dbReference type="HAMAP" id="MF_01693">
    <property type="entry name" value="BioF_aminotrans_2"/>
    <property type="match status" value="1"/>
</dbReference>
<dbReference type="Pfam" id="PF00155">
    <property type="entry name" value="Aminotran_1_2"/>
    <property type="match status" value="1"/>
</dbReference>
<dbReference type="RefSeq" id="WP_034435007.1">
    <property type="nucleotide sequence ID" value="NZ_CBTK010000257.1"/>
</dbReference>
<evidence type="ECO:0000256" key="4">
    <source>
        <dbReference type="ARBA" id="ARBA00022679"/>
    </source>
</evidence>
<dbReference type="GO" id="GO:0009102">
    <property type="term" value="P:biotin biosynthetic process"/>
    <property type="evidence" value="ECO:0007669"/>
    <property type="project" value="UniProtKB-UniRule"/>
</dbReference>
<accession>A0A7U7GDE2</accession>
<keyword evidence="4 8" id="KW-0808">Transferase</keyword>
<comment type="function">
    <text evidence="8">Catalyzes the decarboxylative condensation of pimeloyl-[acyl-carrier protein] and L-alanine to produce 8-amino-7-oxononanoate (AON), [acyl-carrier protein], and carbon dioxide.</text>
</comment>